<dbReference type="InterPro" id="IPR053020">
    <property type="entry name" value="Smr_domain_protein"/>
</dbReference>
<gene>
    <name evidence="1" type="ORF">PACLA_8A062561</name>
</gene>
<reference evidence="1" key="1">
    <citation type="submission" date="2020-04" db="EMBL/GenBank/DDBJ databases">
        <authorList>
            <person name="Alioto T."/>
            <person name="Alioto T."/>
            <person name="Gomez Garrido J."/>
        </authorList>
    </citation>
    <scope>NUCLEOTIDE SEQUENCE</scope>
    <source>
        <strain evidence="1">A484AB</strain>
    </source>
</reference>
<dbReference type="Proteomes" id="UP001152795">
    <property type="component" value="Unassembled WGS sequence"/>
</dbReference>
<dbReference type="EMBL" id="CACRXK020000621">
    <property type="protein sequence ID" value="CAB3983496.1"/>
    <property type="molecule type" value="Genomic_DNA"/>
</dbReference>
<name>A0A6S7G597_PARCT</name>
<keyword evidence="2" id="KW-1185">Reference proteome</keyword>
<organism evidence="1 2">
    <name type="scientific">Paramuricea clavata</name>
    <name type="common">Red gorgonian</name>
    <name type="synonym">Violescent sea-whip</name>
    <dbReference type="NCBI Taxonomy" id="317549"/>
    <lineage>
        <taxon>Eukaryota</taxon>
        <taxon>Metazoa</taxon>
        <taxon>Cnidaria</taxon>
        <taxon>Anthozoa</taxon>
        <taxon>Octocorallia</taxon>
        <taxon>Malacalcyonacea</taxon>
        <taxon>Plexauridae</taxon>
        <taxon>Paramuricea</taxon>
    </lineage>
</organism>
<dbReference type="Gene3D" id="3.30.1370.110">
    <property type="match status" value="1"/>
</dbReference>
<dbReference type="SUPFAM" id="SSF160443">
    <property type="entry name" value="SMR domain-like"/>
    <property type="match status" value="1"/>
</dbReference>
<protein>
    <submittedName>
        <fullName evidence="1">Uncharacterized protein</fullName>
    </submittedName>
</protein>
<evidence type="ECO:0000313" key="2">
    <source>
        <dbReference type="Proteomes" id="UP001152795"/>
    </source>
</evidence>
<dbReference type="PANTHER" id="PTHR47417:SF1">
    <property type="entry name" value="SMR DOMAIN-CONTAINING PROTEIN YPL199C"/>
    <property type="match status" value="1"/>
</dbReference>
<evidence type="ECO:0000313" key="1">
    <source>
        <dbReference type="EMBL" id="CAB3983496.1"/>
    </source>
</evidence>
<dbReference type="PROSITE" id="PS50828">
    <property type="entry name" value="SMR"/>
    <property type="match status" value="1"/>
</dbReference>
<accession>A0A6S7G597</accession>
<dbReference type="AlphaFoldDB" id="A0A6S7G597"/>
<dbReference type="InterPro" id="IPR036063">
    <property type="entry name" value="Smr_dom_sf"/>
</dbReference>
<dbReference type="SMART" id="SM00463">
    <property type="entry name" value="SMR"/>
    <property type="match status" value="1"/>
</dbReference>
<dbReference type="PANTHER" id="PTHR47417">
    <property type="entry name" value="SMR DOMAIN-CONTAINING PROTEIN YPL199C"/>
    <property type="match status" value="1"/>
</dbReference>
<dbReference type="InterPro" id="IPR002625">
    <property type="entry name" value="Smr_dom"/>
</dbReference>
<sequence>MAKKHRSDEMGTLYYGIKSLLKFEVLDKYGNLIEQLRDERCYDVMIEDTDNDVLYRLEWKMRNGTILATFSPKQVGEGLLTVRLVDKRLTSKKESTCSYQIPINILFPPCSPSLTVKSLHDNVETRSLAGKDVVFEVQFYDIFGNPVHKDSKETCELVVQPLPLKTVGEQNKEEEEEVYKTKISTAENLCFAVTVCFRIAGLREVKLTVHSGSKSSSKDIHFRVLPSTPHYLNDVNFTTYGAIDENFSANPKIMYRNQWSILEGTLVDCYDNVLLEPSSDYNINLKLSNDIGKEKQIEYKDAEIRNERLRVQAMISGSGKHKLLITLTHRDCPNQVFYLKEIQIHVSDAPLYLAGSKFRYSKTAVAGKVIQLEIVPFDVFGCSLPASSTTDCNLTAELLSHISELDKYKETVDFQIMKNESNLIISVSIVLTKAGRRRVTIFDKNKKSIEVPIHVNPDQNDALWELTIPKENAYRGENLILTACLFDRFKNEVRTDVLEDIPDLIKRDGPDGLHCMETSMEDNKIVIQCHFNRAGKYDLCLANESGITLEDTSFSITVQEAPLDYSSSSIIWLPQYDDIGDQPVFPEDESFRCCLKLKDVFGYSYAANLAQDCIKVENDNTEVKNIKVSACANESGSYNIVVPMKNLVNDCKSPKFWCFVNGIKIENPLVLPTFTGFEKYDDDQKCQLHEFLNIVCYDVKKREILGNDNINNIKRVCDMSGDLKVDELEDSNSALIRLPSEEIEYKLQGGRTIRCSPEEVENKMQKCRNVLLHLLRANCYREKAFQLDEAREDWKMRASENYRKIKEGEWIGKDRPHFCSEIKEKYAALMKRYHNAACEEIFQFFNAERHQSVIDLHGLLVLDEKKLRVYERQLRSRGRLTTDEVNIKIEEEREHGNEAIRKLQERLDQYDMKKAREDKEPWLEIIVGSGHHSKVRQQIRPKVEEYLEKERKLEFSPVNKGALVVTFEHYTGKQPCFGEYYCPKCYRPWRNGRSWVAKWQACYKCHREKDLLQKCFPLKQRPLKKTQSYNPTRGQGSIPHLQELCGKCTELGRPCPRV</sequence>
<comment type="caution">
    <text evidence="1">The sequence shown here is derived from an EMBL/GenBank/DDBJ whole genome shotgun (WGS) entry which is preliminary data.</text>
</comment>
<dbReference type="OrthoDB" id="10038672at2759"/>
<proteinExistence type="predicted"/>